<dbReference type="PROSITE" id="PS51257">
    <property type="entry name" value="PROKAR_LIPOPROTEIN"/>
    <property type="match status" value="1"/>
</dbReference>
<dbReference type="Gene3D" id="3.40.50.11390">
    <property type="match status" value="1"/>
</dbReference>
<reference evidence="3 4" key="1">
    <citation type="submission" date="2019-07" db="EMBL/GenBank/DDBJ databases">
        <title>Genomic Encyclopedia of Type Strains, Phase I: the one thousand microbial genomes (KMG-I) project.</title>
        <authorList>
            <person name="Kyrpides N."/>
        </authorList>
    </citation>
    <scope>NUCLEOTIDE SEQUENCE [LARGE SCALE GENOMIC DNA]</scope>
    <source>
        <strain evidence="3 4">DSM 13558</strain>
    </source>
</reference>
<dbReference type="AlphaFoldDB" id="A0A562JBD1"/>
<evidence type="ECO:0000256" key="2">
    <source>
        <dbReference type="SAM" id="SignalP"/>
    </source>
</evidence>
<keyword evidence="2" id="KW-0732">Signal</keyword>
<evidence type="ECO:0000313" key="4">
    <source>
        <dbReference type="Proteomes" id="UP000315343"/>
    </source>
</evidence>
<gene>
    <name evidence="3" type="ORF">LY60_01773</name>
</gene>
<keyword evidence="4" id="KW-1185">Reference proteome</keyword>
<comment type="caution">
    <text evidence="3">The sequence shown here is derived from an EMBL/GenBank/DDBJ whole genome shotgun (WGS) entry which is preliminary data.</text>
</comment>
<organism evidence="3 4">
    <name type="scientific">Sedimentibacter saalensis</name>
    <dbReference type="NCBI Taxonomy" id="130788"/>
    <lineage>
        <taxon>Bacteria</taxon>
        <taxon>Bacillati</taxon>
        <taxon>Bacillota</taxon>
        <taxon>Tissierellia</taxon>
        <taxon>Sedimentibacter</taxon>
    </lineage>
</organism>
<dbReference type="Pfam" id="PF12683">
    <property type="entry name" value="DUF3798"/>
    <property type="match status" value="1"/>
</dbReference>
<evidence type="ECO:0000256" key="1">
    <source>
        <dbReference type="SAM" id="MobiDB-lite"/>
    </source>
</evidence>
<name>A0A562JBD1_9FIRM</name>
<sequence length="403" mass="44207">MKKFISIFLVLAMVFSLGACAQKTEAPAQTPAETPAAETPAAEPSAEEPFAGKIAIVTNTLSQNEEEYRSAQQMVEKYGDKKIMHVLWPDNFMTEQEQMISTITKIGSDPEVKALIINQAVPGTNAAVDKLLETRDDMFIAYCSPQENPPDVVERADLILQPDELGMGSTIPEQAQKMGAKTFVHYSFPRHMSVVLLSARRDLMIETCKKIGLEFVDATAPDPTGDSGVPGAQQFILEDVPKMVEKYGKDTAFFSTNCAMQTPLIKACYDAGAIYPQPCCPSPYHGYPSALGIESTGYSADAMANVISETAKKLKDAGLLGRFSTWPVPVAMMNTVASTEYAVKWINGEVGDELDTKVLEELMTEYANGISVKTNTYVENSAEYPTFRLIMMDFLTYSEEDII</sequence>
<evidence type="ECO:0000313" key="3">
    <source>
        <dbReference type="EMBL" id="TWH80511.1"/>
    </source>
</evidence>
<dbReference type="Proteomes" id="UP000315343">
    <property type="component" value="Unassembled WGS sequence"/>
</dbReference>
<proteinExistence type="predicted"/>
<dbReference type="RefSeq" id="WP_145082443.1">
    <property type="nucleotide sequence ID" value="NZ_DAMBUX010000003.1"/>
</dbReference>
<feature type="signal peptide" evidence="2">
    <location>
        <begin position="1"/>
        <end position="21"/>
    </location>
</feature>
<protein>
    <submittedName>
        <fullName evidence="3">Uncharacterized protein DUF3798</fullName>
    </submittedName>
</protein>
<accession>A0A562JBD1</accession>
<feature type="chain" id="PRO_5038755303" evidence="2">
    <location>
        <begin position="22"/>
        <end position="403"/>
    </location>
</feature>
<dbReference type="InterPro" id="IPR024258">
    <property type="entry name" value="DUF3798"/>
</dbReference>
<feature type="region of interest" description="Disordered" evidence="1">
    <location>
        <begin position="26"/>
        <end position="49"/>
    </location>
</feature>
<dbReference type="OrthoDB" id="5491606at2"/>
<dbReference type="EMBL" id="VLKH01000004">
    <property type="protein sequence ID" value="TWH80511.1"/>
    <property type="molecule type" value="Genomic_DNA"/>
</dbReference>